<evidence type="ECO:0000256" key="1">
    <source>
        <dbReference type="SAM" id="MobiDB-lite"/>
    </source>
</evidence>
<evidence type="ECO:0000313" key="3">
    <source>
        <dbReference type="EMBL" id="MET4725877.1"/>
    </source>
</evidence>
<reference evidence="3 5" key="2">
    <citation type="submission" date="2024-06" db="EMBL/GenBank/DDBJ databases">
        <title>Genomic Encyclopedia of Type Strains, Phase V (KMG-V): Genome sequencing to study the core and pangenomes of soil and plant-associated prokaryotes.</title>
        <authorList>
            <person name="Whitman W."/>
        </authorList>
    </citation>
    <scope>NUCLEOTIDE SEQUENCE [LARGE SCALE GENOMIC DNA]</scope>
    <source>
        <strain evidence="3 5">USDA 160</strain>
    </source>
</reference>
<reference evidence="2 4" key="1">
    <citation type="submission" date="2016-11" db="EMBL/GenBank/DDBJ databases">
        <title>Complete Genome Sequence of Bradyrhizobium sp. strain J5, an isolated from soybean nodule in Hokkaido.</title>
        <authorList>
            <person name="Kanehara K."/>
        </authorList>
    </citation>
    <scope>NUCLEOTIDE SEQUENCE [LARGE SCALE GENOMIC DNA]</scope>
    <source>
        <strain evidence="2 4">J5</strain>
    </source>
</reference>
<dbReference type="AlphaFoldDB" id="A0A1L3FRT8"/>
<protein>
    <submittedName>
        <fullName evidence="2">Uncharacterized protein</fullName>
    </submittedName>
</protein>
<dbReference type="EMBL" id="JBEPTQ010000002">
    <property type="protein sequence ID" value="MET4725877.1"/>
    <property type="molecule type" value="Genomic_DNA"/>
</dbReference>
<feature type="compositionally biased region" description="Polar residues" evidence="1">
    <location>
        <begin position="35"/>
        <end position="47"/>
    </location>
</feature>
<organism evidence="2 4">
    <name type="scientific">Bradyrhizobium japonicum</name>
    <dbReference type="NCBI Taxonomy" id="375"/>
    <lineage>
        <taxon>Bacteria</taxon>
        <taxon>Pseudomonadati</taxon>
        <taxon>Pseudomonadota</taxon>
        <taxon>Alphaproteobacteria</taxon>
        <taxon>Hyphomicrobiales</taxon>
        <taxon>Nitrobacteraceae</taxon>
        <taxon>Bradyrhizobium</taxon>
    </lineage>
</organism>
<evidence type="ECO:0000313" key="4">
    <source>
        <dbReference type="Proteomes" id="UP000181962"/>
    </source>
</evidence>
<sequence>MAGVQYFVSRHKGRWKVALNFEYSGPYATEEEATASPSTPRQGTSLRFSFKGKPPI</sequence>
<evidence type="ECO:0000313" key="2">
    <source>
        <dbReference type="EMBL" id="APG16019.1"/>
    </source>
</evidence>
<dbReference type="Proteomes" id="UP000181962">
    <property type="component" value="Chromosome"/>
</dbReference>
<evidence type="ECO:0000313" key="5">
    <source>
        <dbReference type="Proteomes" id="UP001549291"/>
    </source>
</evidence>
<accession>A0A1L3FRT8</accession>
<keyword evidence="5" id="KW-1185">Reference proteome</keyword>
<dbReference type="EMBL" id="CP017637">
    <property type="protein sequence ID" value="APG16019.1"/>
    <property type="molecule type" value="Genomic_DNA"/>
</dbReference>
<proteinExistence type="predicted"/>
<name>A0A1L3FRT8_BRAJP</name>
<dbReference type="Proteomes" id="UP001549291">
    <property type="component" value="Unassembled WGS sequence"/>
</dbReference>
<gene>
    <name evidence="3" type="ORF">ABIF63_009983</name>
    <name evidence="2" type="ORF">BKD09_47855</name>
</gene>
<feature type="region of interest" description="Disordered" evidence="1">
    <location>
        <begin position="29"/>
        <end position="56"/>
    </location>
</feature>